<reference evidence="4" key="1">
    <citation type="submission" date="2017-02" db="UniProtKB">
        <authorList>
            <consortium name="WormBaseParasite"/>
        </authorList>
    </citation>
    <scope>IDENTIFICATION</scope>
</reference>
<dbReference type="Pfam" id="PF05206">
    <property type="entry name" value="TRM13"/>
    <property type="match status" value="1"/>
</dbReference>
<evidence type="ECO:0000313" key="3">
    <source>
        <dbReference type="Proteomes" id="UP000267096"/>
    </source>
</evidence>
<protein>
    <submittedName>
        <fullName evidence="4">TRM13 domain-containing protein</fullName>
    </submittedName>
</protein>
<dbReference type="GO" id="GO:0008168">
    <property type="term" value="F:methyltransferase activity"/>
    <property type="evidence" value="ECO:0007669"/>
    <property type="project" value="InterPro"/>
</dbReference>
<dbReference type="OrthoDB" id="258806at2759"/>
<dbReference type="InterPro" id="IPR007871">
    <property type="entry name" value="Methyltransferase_TRM13"/>
</dbReference>
<proteinExistence type="predicted"/>
<reference evidence="2 3" key="2">
    <citation type="submission" date="2018-11" db="EMBL/GenBank/DDBJ databases">
        <authorList>
            <consortium name="Pathogen Informatics"/>
        </authorList>
    </citation>
    <scope>NUCLEOTIDE SEQUENCE [LARGE SCALE GENOMIC DNA]</scope>
</reference>
<keyword evidence="3" id="KW-1185">Reference proteome</keyword>
<evidence type="ECO:0000313" key="2">
    <source>
        <dbReference type="EMBL" id="VDK60161.1"/>
    </source>
</evidence>
<sequence>MKTSGYEGNKIGSVSSLWTREDKQNLGCMAKVLLELGRAEYLQSLGYKISVYRYVDFCLSPENLLIVGTRYDNADLSV</sequence>
<name>A0A0M3KAE4_ANISI</name>
<accession>A0A0M3KAE4</accession>
<dbReference type="AlphaFoldDB" id="A0A0M3KAE4"/>
<dbReference type="Proteomes" id="UP000267096">
    <property type="component" value="Unassembled WGS sequence"/>
</dbReference>
<dbReference type="GO" id="GO:0008033">
    <property type="term" value="P:tRNA processing"/>
    <property type="evidence" value="ECO:0007669"/>
    <property type="project" value="InterPro"/>
</dbReference>
<dbReference type="EMBL" id="UYRR01034019">
    <property type="protein sequence ID" value="VDK60161.1"/>
    <property type="molecule type" value="Genomic_DNA"/>
</dbReference>
<evidence type="ECO:0000313" key="4">
    <source>
        <dbReference type="WBParaSite" id="ASIM_0001794001-mRNA-1"/>
    </source>
</evidence>
<gene>
    <name evidence="2" type="ORF">ASIM_LOCUS17342</name>
</gene>
<organism evidence="4">
    <name type="scientific">Anisakis simplex</name>
    <name type="common">Herring worm</name>
    <dbReference type="NCBI Taxonomy" id="6269"/>
    <lineage>
        <taxon>Eukaryota</taxon>
        <taxon>Metazoa</taxon>
        <taxon>Ecdysozoa</taxon>
        <taxon>Nematoda</taxon>
        <taxon>Chromadorea</taxon>
        <taxon>Rhabditida</taxon>
        <taxon>Spirurina</taxon>
        <taxon>Ascaridomorpha</taxon>
        <taxon>Ascaridoidea</taxon>
        <taxon>Anisakidae</taxon>
        <taxon>Anisakis</taxon>
        <taxon>Anisakis simplex complex</taxon>
    </lineage>
</organism>
<dbReference type="WBParaSite" id="ASIM_0001794001-mRNA-1">
    <property type="protein sequence ID" value="ASIM_0001794001-mRNA-1"/>
    <property type="gene ID" value="ASIM_0001794001"/>
</dbReference>
<feature type="domain" description="Methyltransferase TRM13" evidence="1">
    <location>
        <begin position="17"/>
        <end position="67"/>
    </location>
</feature>
<evidence type="ECO:0000259" key="1">
    <source>
        <dbReference type="Pfam" id="PF05206"/>
    </source>
</evidence>